<comment type="similarity">
    <text evidence="6">Belongs to the archaeal Rpo5/eukaryotic RPB5 RNA polymerase subunit family.</text>
</comment>
<dbReference type="PANTHER" id="PTHR10535:SF0">
    <property type="entry name" value="DNA-DIRECTED RNA POLYMERASES I, II, AND III SUBUNIT RPABC1"/>
    <property type="match status" value="1"/>
</dbReference>
<evidence type="ECO:0000313" key="13">
    <source>
        <dbReference type="RefSeq" id="XP_026293774.1"/>
    </source>
</evidence>
<dbReference type="SUPFAM" id="SSF53036">
    <property type="entry name" value="Eukaryotic RPB5 N-terminal domain"/>
    <property type="match status" value="1"/>
</dbReference>
<dbReference type="GO" id="GO:0003899">
    <property type="term" value="F:DNA-directed RNA polymerase activity"/>
    <property type="evidence" value="ECO:0007669"/>
    <property type="project" value="InterPro"/>
</dbReference>
<dbReference type="OrthoDB" id="248779at2759"/>
<dbReference type="Gene3D" id="3.40.1340.10">
    <property type="entry name" value="RNA polymerase, Rpb5, N-terminal domain"/>
    <property type="match status" value="1"/>
</dbReference>
<evidence type="ECO:0000259" key="11">
    <source>
        <dbReference type="Pfam" id="PF03871"/>
    </source>
</evidence>
<evidence type="ECO:0000313" key="15">
    <source>
        <dbReference type="RefSeq" id="XP_052129792.1"/>
    </source>
</evidence>
<reference evidence="13 14" key="1">
    <citation type="submission" date="2025-04" db="UniProtKB">
        <authorList>
            <consortium name="RefSeq"/>
        </authorList>
    </citation>
    <scope>IDENTIFICATION</scope>
    <source>
        <tissue evidence="13 14">Whole organism</tissue>
    </source>
</reference>
<feature type="domain" description="RNA polymerase subunit H/Rpb5 C-terminal" evidence="10">
    <location>
        <begin position="135"/>
        <end position="207"/>
    </location>
</feature>
<name>A0A6J1TJT9_FRAOC</name>
<dbReference type="GeneID" id="113217903"/>
<comment type="subcellular location">
    <subcellularLocation>
        <location evidence="1">Nucleus</location>
    </subcellularLocation>
</comment>
<dbReference type="InterPro" id="IPR000783">
    <property type="entry name" value="RNA_pol_subH/Rpb5_C"/>
</dbReference>
<sequence length="208" mass="24514">MTEEAEYRKLWRVKKTILQLCHDRGYLVTQEELDETLDNFKKLYPESSSDKPLRSKLTMLFTHSNDDEKMYVYFPVEKTIRKADIVTYCQEMQKENVSRAIFVVQDALTTVAKRAVADFAPTFQLEAFWESELLINIMDHELVPQHIVLSNQEKEDLFAKYNLTENLLMRIQSTDPVVRYYGLKRGQVIKIIRDSETAGRYVLYRLVS</sequence>
<evidence type="ECO:0000313" key="12">
    <source>
        <dbReference type="Proteomes" id="UP000504606"/>
    </source>
</evidence>
<dbReference type="Pfam" id="PF01191">
    <property type="entry name" value="RNA_pol_Rpb5_C"/>
    <property type="match status" value="1"/>
</dbReference>
<dbReference type="InterPro" id="IPR036710">
    <property type="entry name" value="RNA_pol_Rpb5_N_sf"/>
</dbReference>
<proteinExistence type="inferred from homology"/>
<dbReference type="RefSeq" id="XP_052129791.1">
    <property type="nucleotide sequence ID" value="XM_052273831.1"/>
</dbReference>
<dbReference type="InterPro" id="IPR035913">
    <property type="entry name" value="RPB5-like_sf"/>
</dbReference>
<evidence type="ECO:0000313" key="14">
    <source>
        <dbReference type="RefSeq" id="XP_052129791.1"/>
    </source>
</evidence>
<evidence type="ECO:0000256" key="8">
    <source>
        <dbReference type="ARBA" id="ARBA00060082"/>
    </source>
</evidence>
<evidence type="ECO:0000256" key="9">
    <source>
        <dbReference type="ARBA" id="ARBA00064429"/>
    </source>
</evidence>
<dbReference type="SUPFAM" id="SSF55287">
    <property type="entry name" value="RPB5-like RNA polymerase subunit"/>
    <property type="match status" value="1"/>
</dbReference>
<evidence type="ECO:0000256" key="5">
    <source>
        <dbReference type="ARBA" id="ARBA00023242"/>
    </source>
</evidence>
<evidence type="ECO:0000256" key="3">
    <source>
        <dbReference type="ARBA" id="ARBA00022478"/>
    </source>
</evidence>
<evidence type="ECO:0000256" key="6">
    <source>
        <dbReference type="ARBA" id="ARBA00025765"/>
    </source>
</evidence>
<dbReference type="KEGG" id="foc:113217903"/>
<dbReference type="PANTHER" id="PTHR10535">
    <property type="entry name" value="DNA-DIRECTED RNA POLYMERASES I, II, AND III SUBUNIT RPABC1"/>
    <property type="match status" value="1"/>
</dbReference>
<dbReference type="RefSeq" id="XP_026293774.1">
    <property type="nucleotide sequence ID" value="XM_026437989.2"/>
</dbReference>
<evidence type="ECO:0000259" key="10">
    <source>
        <dbReference type="Pfam" id="PF01191"/>
    </source>
</evidence>
<dbReference type="InterPro" id="IPR014381">
    <property type="entry name" value="Arch_Rpo5/euc_Rpb5"/>
</dbReference>
<evidence type="ECO:0000256" key="1">
    <source>
        <dbReference type="ARBA" id="ARBA00004123"/>
    </source>
</evidence>
<dbReference type="GO" id="GO:0006366">
    <property type="term" value="P:transcription by RNA polymerase II"/>
    <property type="evidence" value="ECO:0007669"/>
    <property type="project" value="TreeGrafter"/>
</dbReference>
<dbReference type="FunFam" id="3.90.940.20:FF:000001">
    <property type="entry name" value="DNA-directed RNA polymerases I, II, and III subunit RPABC1"/>
    <property type="match status" value="1"/>
</dbReference>
<dbReference type="InterPro" id="IPR005571">
    <property type="entry name" value="RNA_pol_Rpb5_N"/>
</dbReference>
<dbReference type="PIRSF" id="PIRSF000747">
    <property type="entry name" value="RPB5"/>
    <property type="match status" value="1"/>
</dbReference>
<accession>A0A6J1TJT9</accession>
<organism evidence="12 13">
    <name type="scientific">Frankliniella occidentalis</name>
    <name type="common">Western flower thrips</name>
    <name type="synonym">Euthrips occidentalis</name>
    <dbReference type="NCBI Taxonomy" id="133901"/>
    <lineage>
        <taxon>Eukaryota</taxon>
        <taxon>Metazoa</taxon>
        <taxon>Ecdysozoa</taxon>
        <taxon>Arthropoda</taxon>
        <taxon>Hexapoda</taxon>
        <taxon>Insecta</taxon>
        <taxon>Pterygota</taxon>
        <taxon>Neoptera</taxon>
        <taxon>Paraneoptera</taxon>
        <taxon>Thysanoptera</taxon>
        <taxon>Terebrantia</taxon>
        <taxon>Thripoidea</taxon>
        <taxon>Thripidae</taxon>
        <taxon>Frankliniella</taxon>
    </lineage>
</organism>
<evidence type="ECO:0000256" key="4">
    <source>
        <dbReference type="ARBA" id="ARBA00023163"/>
    </source>
</evidence>
<dbReference type="FunFam" id="3.40.1340.10:FF:000001">
    <property type="entry name" value="DNA-directed RNA polymerases I, II, and III subunit RPABC1"/>
    <property type="match status" value="1"/>
</dbReference>
<keyword evidence="12" id="KW-1185">Reference proteome</keyword>
<dbReference type="RefSeq" id="XP_052129792.1">
    <property type="nucleotide sequence ID" value="XM_052273832.1"/>
</dbReference>
<dbReference type="GO" id="GO:0005666">
    <property type="term" value="C:RNA polymerase III complex"/>
    <property type="evidence" value="ECO:0007669"/>
    <property type="project" value="TreeGrafter"/>
</dbReference>
<keyword evidence="3 13" id="KW-0240">DNA-directed RNA polymerase</keyword>
<comment type="function">
    <text evidence="8">DNA-dependent RNA polymerase catalyzes the transcription of DNA into RNA using the four ribonucleoside triphosphates as substrates. Common component of RNA polymerases I, II and III which synthesize ribosomal RNA precursors, mRNA precursors and many functional non-coding RNAs, and small RNAs, such as 5S rRNA and tRNAs, respectively. Pol II is the central component of the basal RNA polymerase II transcription machinery. Pols are composed of mobile elements that move relative to each other. In Pol II, RPB5 is part of the lower jaw surrounding the central large cleft and thought to grab the incoming DNA template. Seems to be the major component in this process.</text>
</comment>
<dbReference type="Gene3D" id="3.90.940.20">
    <property type="entry name" value="RPB5-like RNA polymerase subunit"/>
    <property type="match status" value="1"/>
</dbReference>
<dbReference type="GO" id="GO:0042797">
    <property type="term" value="P:tRNA transcription by RNA polymerase III"/>
    <property type="evidence" value="ECO:0007669"/>
    <property type="project" value="TreeGrafter"/>
</dbReference>
<dbReference type="Pfam" id="PF03871">
    <property type="entry name" value="RNA_pol_Rpb5_N"/>
    <property type="match status" value="1"/>
</dbReference>
<dbReference type="HAMAP" id="MF_00025">
    <property type="entry name" value="RNApol_Rpo5_RPB5"/>
    <property type="match status" value="1"/>
</dbReference>
<dbReference type="GO" id="GO:0006362">
    <property type="term" value="P:transcription elongation by RNA polymerase I"/>
    <property type="evidence" value="ECO:0007669"/>
    <property type="project" value="TreeGrafter"/>
</dbReference>
<keyword evidence="5" id="KW-0539">Nucleus</keyword>
<dbReference type="AlphaFoldDB" id="A0A6J1TJT9"/>
<evidence type="ECO:0000256" key="7">
    <source>
        <dbReference type="ARBA" id="ARBA00032836"/>
    </source>
</evidence>
<dbReference type="Proteomes" id="UP000504606">
    <property type="component" value="Unplaced"/>
</dbReference>
<dbReference type="GO" id="GO:0005665">
    <property type="term" value="C:RNA polymerase II, core complex"/>
    <property type="evidence" value="ECO:0007669"/>
    <property type="project" value="TreeGrafter"/>
</dbReference>
<protein>
    <recommendedName>
        <fullName evidence="2">DNA-directed RNA polymerases I, II, and III subunit RPABC1</fullName>
    </recommendedName>
    <alternativeName>
        <fullName evidence="7">RPB5 homolog</fullName>
    </alternativeName>
</protein>
<evidence type="ECO:0000256" key="2">
    <source>
        <dbReference type="ARBA" id="ARBA00020809"/>
    </source>
</evidence>
<dbReference type="GO" id="GO:0003677">
    <property type="term" value="F:DNA binding"/>
    <property type="evidence" value="ECO:0007669"/>
    <property type="project" value="InterPro"/>
</dbReference>
<comment type="subunit">
    <text evidence="9">Component of the RNA polymerase I (Pol I), RNA polymerase II (Pol II) and RNA polymerase III (Pol III) complexes consisting of at least 13, 12 and 17 subunits, respectively. In RNA Pol II, this subunit is present in 2-fold molar excess over the other subunits.</text>
</comment>
<feature type="domain" description="RNA polymerase Rpb5 N-terminal" evidence="11">
    <location>
        <begin position="4"/>
        <end position="92"/>
    </location>
</feature>
<dbReference type="GO" id="GO:0005736">
    <property type="term" value="C:RNA polymerase I complex"/>
    <property type="evidence" value="ECO:0007669"/>
    <property type="project" value="TreeGrafter"/>
</dbReference>
<gene>
    <name evidence="13 14 15" type="primary">LOC113217903</name>
</gene>
<keyword evidence="4" id="KW-0804">Transcription</keyword>